<sequence length="214" mass="24637">MSPLQSKTWLGGRKGHHLGWTRLYFPHDGMQGADQVPDDNYVCECDSEEPGYNPNACDEELYKPVQEPFVVPPPVMVPYKKQKRGAPVGRRELFDKHRNHAPSRTGAILSGSVCEAICFDVPFRSQCCKAYMTKRAKSAKRKVDDNLKEQVRSFQEGDFELAEEEIAKEYQITKDEAAFDKIVWYASGLNQWCDEDEDDDDDGYWRTYTPRIQL</sequence>
<organism evidence="1 2">
    <name type="scientific">Neoarthrinium moseri</name>
    <dbReference type="NCBI Taxonomy" id="1658444"/>
    <lineage>
        <taxon>Eukaryota</taxon>
        <taxon>Fungi</taxon>
        <taxon>Dikarya</taxon>
        <taxon>Ascomycota</taxon>
        <taxon>Pezizomycotina</taxon>
        <taxon>Sordariomycetes</taxon>
        <taxon>Xylariomycetidae</taxon>
        <taxon>Amphisphaeriales</taxon>
        <taxon>Apiosporaceae</taxon>
        <taxon>Neoarthrinium</taxon>
    </lineage>
</organism>
<dbReference type="EMBL" id="JAFIMR010000001">
    <property type="protein sequence ID" value="KAI1881712.1"/>
    <property type="molecule type" value="Genomic_DNA"/>
</dbReference>
<dbReference type="Proteomes" id="UP000829685">
    <property type="component" value="Unassembled WGS sequence"/>
</dbReference>
<keyword evidence="2" id="KW-1185">Reference proteome</keyword>
<protein>
    <submittedName>
        <fullName evidence="1">Uncharacterized protein</fullName>
    </submittedName>
</protein>
<evidence type="ECO:0000313" key="2">
    <source>
        <dbReference type="Proteomes" id="UP000829685"/>
    </source>
</evidence>
<proteinExistence type="predicted"/>
<accession>A0A9P9WZ15</accession>
<evidence type="ECO:0000313" key="1">
    <source>
        <dbReference type="EMBL" id="KAI1881712.1"/>
    </source>
</evidence>
<gene>
    <name evidence="1" type="ORF">JX265_000538</name>
</gene>
<dbReference type="AlphaFoldDB" id="A0A9P9WZ15"/>
<comment type="caution">
    <text evidence="1">The sequence shown here is derived from an EMBL/GenBank/DDBJ whole genome shotgun (WGS) entry which is preliminary data.</text>
</comment>
<reference evidence="1" key="1">
    <citation type="submission" date="2021-03" db="EMBL/GenBank/DDBJ databases">
        <title>Revisited historic fungal species revealed as producer of novel bioactive compounds through whole genome sequencing and comparative genomics.</title>
        <authorList>
            <person name="Vignolle G.A."/>
            <person name="Hochenegger N."/>
            <person name="Mach R.L."/>
            <person name="Mach-Aigner A.R."/>
            <person name="Javad Rahimi M."/>
            <person name="Salim K.A."/>
            <person name="Chan C.M."/>
            <person name="Lim L.B.L."/>
            <person name="Cai F."/>
            <person name="Druzhinina I.S."/>
            <person name="U'Ren J.M."/>
            <person name="Derntl C."/>
        </authorList>
    </citation>
    <scope>NUCLEOTIDE SEQUENCE</scope>
    <source>
        <strain evidence="1">TUCIM 5799</strain>
    </source>
</reference>
<name>A0A9P9WZ15_9PEZI</name>